<dbReference type="Proteomes" id="UP000321764">
    <property type="component" value="Unassembled WGS sequence"/>
</dbReference>
<evidence type="ECO:0000313" key="3">
    <source>
        <dbReference type="Proteomes" id="UP000321764"/>
    </source>
</evidence>
<evidence type="ECO:0000313" key="2">
    <source>
        <dbReference type="EMBL" id="TXR53758.1"/>
    </source>
</evidence>
<organism evidence="2 3">
    <name type="scientific">Reinekea thalattae</name>
    <dbReference type="NCBI Taxonomy" id="2593301"/>
    <lineage>
        <taxon>Bacteria</taxon>
        <taxon>Pseudomonadati</taxon>
        <taxon>Pseudomonadota</taxon>
        <taxon>Gammaproteobacteria</taxon>
        <taxon>Oceanospirillales</taxon>
        <taxon>Saccharospirillaceae</taxon>
        <taxon>Reinekea</taxon>
    </lineage>
</organism>
<dbReference type="EMBL" id="VKAD01000001">
    <property type="protein sequence ID" value="TXR53758.1"/>
    <property type="molecule type" value="Genomic_DNA"/>
</dbReference>
<accession>A0A5C8Z907</accession>
<dbReference type="PROSITE" id="PS51257">
    <property type="entry name" value="PROKAR_LIPOPROTEIN"/>
    <property type="match status" value="1"/>
</dbReference>
<feature type="signal peptide" evidence="1">
    <location>
        <begin position="1"/>
        <end position="22"/>
    </location>
</feature>
<proteinExistence type="predicted"/>
<dbReference type="AlphaFoldDB" id="A0A5C8Z907"/>
<evidence type="ECO:0000256" key="1">
    <source>
        <dbReference type="SAM" id="SignalP"/>
    </source>
</evidence>
<keyword evidence="1" id="KW-0732">Signal</keyword>
<protein>
    <submittedName>
        <fullName evidence="2">YHS domain protein</fullName>
    </submittedName>
</protein>
<gene>
    <name evidence="2" type="ORF">FME95_04145</name>
</gene>
<sequence length="149" mass="16982">MIIRKTLLLASTLFACATRVFAVEPIFTPWNSDLAIRGYDTVAYFTQNSAVEGLSDFEYQWQGATWRFSNEDHLKLFAENPEKYAPQYGGYCAYAVAKNSTASIDPSQFSIIDGKLYLNYNAKIQQRWQEDIAGFIDQADKNWPGLLKK</sequence>
<reference evidence="2 3" key="1">
    <citation type="submission" date="2019-07" db="EMBL/GenBank/DDBJ databases">
        <title>Reinekea sp. strain SSH23 genome sequencing and assembly.</title>
        <authorList>
            <person name="Kim I."/>
        </authorList>
    </citation>
    <scope>NUCLEOTIDE SEQUENCE [LARGE SCALE GENOMIC DNA]</scope>
    <source>
        <strain evidence="2 3">SSH23</strain>
    </source>
</reference>
<dbReference type="NCBIfam" id="NF041384">
    <property type="entry name" value="YHS_seleno_dom"/>
    <property type="match status" value="1"/>
</dbReference>
<name>A0A5C8Z907_9GAMM</name>
<comment type="caution">
    <text evidence="2">The sequence shown here is derived from an EMBL/GenBank/DDBJ whole genome shotgun (WGS) entry which is preliminary data.</text>
</comment>
<dbReference type="OrthoDB" id="344729at2"/>
<dbReference type="RefSeq" id="WP_147713157.1">
    <property type="nucleotide sequence ID" value="NZ_VKAD01000001.1"/>
</dbReference>
<feature type="chain" id="PRO_5022902374" evidence="1">
    <location>
        <begin position="23"/>
        <end position="149"/>
    </location>
</feature>
<keyword evidence="3" id="KW-1185">Reference proteome</keyword>